<feature type="compositionally biased region" description="Acidic residues" evidence="2">
    <location>
        <begin position="29"/>
        <end position="38"/>
    </location>
</feature>
<dbReference type="RefSeq" id="WP_322443703.1">
    <property type="nucleotide sequence ID" value="NZ_JAXOTQ010000066.1"/>
</dbReference>
<name>A0ABU5JNK2_9ACTN</name>
<accession>A0ABU5JNK2</accession>
<feature type="compositionally biased region" description="Low complexity" evidence="2">
    <location>
        <begin position="1"/>
        <end position="12"/>
    </location>
</feature>
<dbReference type="InterPro" id="IPR052025">
    <property type="entry name" value="Xyloglucanase_GH74"/>
</dbReference>
<dbReference type="PANTHER" id="PTHR43739">
    <property type="entry name" value="XYLOGLUCANASE (EUROFUNG)"/>
    <property type="match status" value="1"/>
</dbReference>
<dbReference type="Proteomes" id="UP001290101">
    <property type="component" value="Unassembled WGS sequence"/>
</dbReference>
<dbReference type="EMBL" id="JAXOTQ010000066">
    <property type="protein sequence ID" value="MDZ5494230.1"/>
    <property type="molecule type" value="Genomic_DNA"/>
</dbReference>
<dbReference type="CDD" id="cd15482">
    <property type="entry name" value="Sialidase_non-viral"/>
    <property type="match status" value="1"/>
</dbReference>
<evidence type="ECO:0000256" key="1">
    <source>
        <dbReference type="ARBA" id="ARBA00022737"/>
    </source>
</evidence>
<dbReference type="GO" id="GO:0016787">
    <property type="term" value="F:hydrolase activity"/>
    <property type="evidence" value="ECO:0007669"/>
    <property type="project" value="UniProtKB-KW"/>
</dbReference>
<evidence type="ECO:0000313" key="4">
    <source>
        <dbReference type="EMBL" id="MDZ5494230.1"/>
    </source>
</evidence>
<organism evidence="4 5">
    <name type="scientific">Micromonospora sicca</name>
    <dbReference type="NCBI Taxonomy" id="2202420"/>
    <lineage>
        <taxon>Bacteria</taxon>
        <taxon>Bacillati</taxon>
        <taxon>Actinomycetota</taxon>
        <taxon>Actinomycetes</taxon>
        <taxon>Micromonosporales</taxon>
        <taxon>Micromonosporaceae</taxon>
        <taxon>Micromonospora</taxon>
    </lineage>
</organism>
<dbReference type="InterPro" id="IPR036278">
    <property type="entry name" value="Sialidase_sf"/>
</dbReference>
<dbReference type="SUPFAM" id="SSF50939">
    <property type="entry name" value="Sialidases"/>
    <property type="match status" value="1"/>
</dbReference>
<protein>
    <submittedName>
        <fullName evidence="4">Glycosyl hydrolase</fullName>
    </submittedName>
</protein>
<evidence type="ECO:0000313" key="5">
    <source>
        <dbReference type="Proteomes" id="UP001290101"/>
    </source>
</evidence>
<dbReference type="PANTHER" id="PTHR43739:SF5">
    <property type="entry name" value="EXO-ALPHA-SIALIDASE"/>
    <property type="match status" value="1"/>
</dbReference>
<evidence type="ECO:0000256" key="2">
    <source>
        <dbReference type="SAM" id="MobiDB-lite"/>
    </source>
</evidence>
<dbReference type="Gene3D" id="2.130.10.10">
    <property type="entry name" value="YVTN repeat-like/Quinoprotein amine dehydrogenase"/>
    <property type="match status" value="5"/>
</dbReference>
<evidence type="ECO:0000259" key="3">
    <source>
        <dbReference type="Pfam" id="PF15902"/>
    </source>
</evidence>
<dbReference type="InterPro" id="IPR015943">
    <property type="entry name" value="WD40/YVTN_repeat-like_dom_sf"/>
</dbReference>
<keyword evidence="4" id="KW-0378">Hydrolase</keyword>
<keyword evidence="1" id="KW-0677">Repeat</keyword>
<reference evidence="4 5" key="1">
    <citation type="submission" date="2023-12" db="EMBL/GenBank/DDBJ databases">
        <title>Micromonospora sp. nov., isolated from Atacama Desert.</title>
        <authorList>
            <person name="Carro L."/>
            <person name="Golinska P."/>
            <person name="Klenk H.-P."/>
            <person name="Goodfellow M."/>
        </authorList>
    </citation>
    <scope>NUCLEOTIDE SEQUENCE [LARGE SCALE GENOMIC DNA]</scope>
    <source>
        <strain evidence="4 5">4G53</strain>
    </source>
</reference>
<gene>
    <name evidence="4" type="ORF">U2F25_33100</name>
</gene>
<comment type="caution">
    <text evidence="4">The sequence shown here is derived from an EMBL/GenBank/DDBJ whole genome shotgun (WGS) entry which is preliminary data.</text>
</comment>
<dbReference type="SUPFAM" id="SSF110296">
    <property type="entry name" value="Oligoxyloglucan reducing end-specific cellobiohydrolase"/>
    <property type="match status" value="2"/>
</dbReference>
<feature type="domain" description="Sortilin N-terminal" evidence="3">
    <location>
        <begin position="169"/>
        <end position="298"/>
    </location>
</feature>
<keyword evidence="5" id="KW-1185">Reference proteome</keyword>
<sequence length="790" mass="84642">MAAAANADDPNNIVACDADDPDFGTNCEEAGEEEDETELRDVYLDSRQVPGDVITTGDLELAAQQAAAIPPELHGLADPNWSLVGPSNVGGRVTDIAPDPTQPGRVYVGVSTAGVWRSDDAGVNMTNAWPDDFPHSIGAVTVAPNGDVWVGTGEVNPGGGSLSYGGDGLYRSTDHGATWTRIGLQGSSTIGAIRFNPQNPNIVYVAAGGSLFAPGGVRGLYKSTDYGATWTRVLQGLNDFTGATDIAMDPTNPDKLFVSMWDHHRESLCRCYAGPGTGIYLSTDGGATWTRLENDRITSFTPGDTIGFAPTNNQTTTAQARMAVAIAPSDPNRVYITTGNWNQTASGGGQTQRGFRGFYRSDDGGATFRTMTNASPGGDTVWTSKTWVDPANPDRVFIAGVSLRLSQNGGSTWANVGNLHADHHAMAWDPTTPNRAYEGNDGGFYWSVGNGASGTWTEALNEPWTQFYTTDVSEQDPERIVGGAQDNGCLRSWNSAGVVTGDWGSYGGCGDGLYTLIDPSDHNFVYACSQFGNCSRSVNAGNNSSSFTNQTVSQRRNWQTPVQLDPNNPAVVYYGGNILNRSTNRAQTGSWSVISPSLSNPDSSTDPSYPFGTSTTVAAAPSNPNVIYAGTDDGWLWGSKDLGRTWTRFTDPDLPDRWVTRVAIDPRDANVAYVTYSGLRNADNDAHVLRTTDGGANWVDVSGNLSMAPTQDIVIDPLNRNRVFVATDLGVFTANVAKANSQNPNVRWYHLGRGLPRVPVNDLEYQASTNTLYAATYGRSMWKLQLDRND</sequence>
<dbReference type="InterPro" id="IPR031778">
    <property type="entry name" value="Sortilin_N"/>
</dbReference>
<proteinExistence type="predicted"/>
<feature type="region of interest" description="Disordered" evidence="2">
    <location>
        <begin position="1"/>
        <end position="38"/>
    </location>
</feature>
<dbReference type="Pfam" id="PF15902">
    <property type="entry name" value="Sortilin-Vps10"/>
    <property type="match status" value="1"/>
</dbReference>